<reference evidence="1 2" key="1">
    <citation type="submission" date="2014-10" db="EMBL/GenBank/DDBJ databases">
        <title>Pedobacter Kyungheensis.</title>
        <authorList>
            <person name="Anderson B.M."/>
            <person name="Newman J.D."/>
        </authorList>
    </citation>
    <scope>NUCLEOTIDE SEQUENCE [LARGE SCALE GENOMIC DNA]</scope>
    <source>
        <strain evidence="1 2">KACC 16221</strain>
    </source>
</reference>
<dbReference type="EMBL" id="JSYN01000005">
    <property type="protein sequence ID" value="KIA95530.1"/>
    <property type="molecule type" value="Genomic_DNA"/>
</dbReference>
<proteinExistence type="predicted"/>
<dbReference type="Proteomes" id="UP000031246">
    <property type="component" value="Unassembled WGS sequence"/>
</dbReference>
<accession>A0A0C1DN64</accession>
<comment type="caution">
    <text evidence="1">The sequence shown here is derived from an EMBL/GenBank/DDBJ whole genome shotgun (WGS) entry which is preliminary data.</text>
</comment>
<evidence type="ECO:0000313" key="2">
    <source>
        <dbReference type="Proteomes" id="UP000031246"/>
    </source>
</evidence>
<sequence length="108" mass="12762">MEIFKCGRLSIFNRKARRGFRKARKAGGMVLVTRLRASDPGLRTFFHHREHEVFTEDTELFIILSTQSWMRVLAIRLLTSDSGPLTFFYRKARRGFAKHAKLEVWFWG</sequence>
<dbReference type="AlphaFoldDB" id="A0A0C1DN64"/>
<organism evidence="1 2">
    <name type="scientific">Pedobacter kyungheensis</name>
    <dbReference type="NCBI Taxonomy" id="1069985"/>
    <lineage>
        <taxon>Bacteria</taxon>
        <taxon>Pseudomonadati</taxon>
        <taxon>Bacteroidota</taxon>
        <taxon>Sphingobacteriia</taxon>
        <taxon>Sphingobacteriales</taxon>
        <taxon>Sphingobacteriaceae</taxon>
        <taxon>Pedobacter</taxon>
    </lineage>
</organism>
<name>A0A0C1DN64_9SPHI</name>
<gene>
    <name evidence="1" type="ORF">OC25_06760</name>
</gene>
<protein>
    <submittedName>
        <fullName evidence="1">Uncharacterized protein</fullName>
    </submittedName>
</protein>
<evidence type="ECO:0000313" key="1">
    <source>
        <dbReference type="EMBL" id="KIA95530.1"/>
    </source>
</evidence>
<keyword evidence="2" id="KW-1185">Reference proteome</keyword>